<dbReference type="FunFam" id="2.60.40.60:FF:000033">
    <property type="entry name" value="FAT atypical cadherin 1"/>
    <property type="match status" value="2"/>
</dbReference>
<dbReference type="PRINTS" id="PR00205">
    <property type="entry name" value="CADHERIN"/>
</dbReference>
<dbReference type="InterPro" id="IPR000742">
    <property type="entry name" value="EGF"/>
</dbReference>
<dbReference type="GO" id="GO:0016342">
    <property type="term" value="C:catenin complex"/>
    <property type="evidence" value="ECO:0007669"/>
    <property type="project" value="TreeGrafter"/>
</dbReference>
<feature type="compositionally biased region" description="Polar residues" evidence="16">
    <location>
        <begin position="3135"/>
        <end position="3156"/>
    </location>
</feature>
<feature type="domain" description="EGF-like" evidence="19">
    <location>
        <begin position="2211"/>
        <end position="2249"/>
    </location>
</feature>
<feature type="domain" description="Cadherin" evidence="20">
    <location>
        <begin position="19"/>
        <end position="131"/>
    </location>
</feature>
<evidence type="ECO:0000256" key="4">
    <source>
        <dbReference type="ARBA" id="ARBA00022536"/>
    </source>
</evidence>
<dbReference type="CDD" id="cd00055">
    <property type="entry name" value="EGF_Lam"/>
    <property type="match status" value="1"/>
</dbReference>
<keyword evidence="6" id="KW-0732">Signal</keyword>
<dbReference type="FunFam" id="2.60.40.60:FF:000101">
    <property type="entry name" value="FAT atypical cadherin 4"/>
    <property type="match status" value="1"/>
</dbReference>
<dbReference type="FunFam" id="2.60.40.60:FF:000106">
    <property type="entry name" value="FAT atypical cadherin 4"/>
    <property type="match status" value="1"/>
</dbReference>
<evidence type="ECO:0000256" key="16">
    <source>
        <dbReference type="SAM" id="MobiDB-lite"/>
    </source>
</evidence>
<evidence type="ECO:0000256" key="14">
    <source>
        <dbReference type="PROSITE-ProRule" id="PRU00043"/>
    </source>
</evidence>
<protein>
    <recommendedName>
        <fullName evidence="23">Cadherin-related tumor suppressor</fullName>
    </recommendedName>
</protein>
<dbReference type="InterPro" id="IPR001791">
    <property type="entry name" value="Laminin_G"/>
</dbReference>
<dbReference type="FunFam" id="2.60.40.60:FF:000118">
    <property type="entry name" value="protocadherin Fat 4"/>
    <property type="match status" value="1"/>
</dbReference>
<evidence type="ECO:0000313" key="22">
    <source>
        <dbReference type="Proteomes" id="UP000655588"/>
    </source>
</evidence>
<feature type="domain" description="Cadherin" evidence="20">
    <location>
        <begin position="663"/>
        <end position="767"/>
    </location>
</feature>
<dbReference type="Gene3D" id="2.60.120.200">
    <property type="match status" value="2"/>
</dbReference>
<evidence type="ECO:0000256" key="5">
    <source>
        <dbReference type="ARBA" id="ARBA00022692"/>
    </source>
</evidence>
<dbReference type="GO" id="GO:0008013">
    <property type="term" value="F:beta-catenin binding"/>
    <property type="evidence" value="ECO:0007669"/>
    <property type="project" value="TreeGrafter"/>
</dbReference>
<dbReference type="GO" id="GO:0016477">
    <property type="term" value="P:cell migration"/>
    <property type="evidence" value="ECO:0007669"/>
    <property type="project" value="TreeGrafter"/>
</dbReference>
<dbReference type="PROSITE" id="PS00232">
    <property type="entry name" value="CADHERIN_1"/>
    <property type="match status" value="7"/>
</dbReference>
<dbReference type="FunFam" id="2.60.40.60:FF:000116">
    <property type="entry name" value="Dachsous cadherin-related 2"/>
    <property type="match status" value="2"/>
</dbReference>
<comment type="subcellular location">
    <subcellularLocation>
        <location evidence="2">Cell membrane</location>
        <topology evidence="2">Multi-pass membrane protein</topology>
    </subcellularLocation>
    <subcellularLocation>
        <location evidence="1">Cell membrane</location>
        <topology evidence="1">Single-pass type I membrane protein</topology>
    </subcellularLocation>
</comment>
<dbReference type="SMART" id="SM00181">
    <property type="entry name" value="EGF"/>
    <property type="match status" value="4"/>
</dbReference>
<dbReference type="InterPro" id="IPR020894">
    <property type="entry name" value="Cadherin_CS"/>
</dbReference>
<keyword evidence="4 15" id="KW-0245">EGF-like domain</keyword>
<dbReference type="PROSITE" id="PS00022">
    <property type="entry name" value="EGF_1"/>
    <property type="match status" value="4"/>
</dbReference>
<dbReference type="GO" id="GO:0016339">
    <property type="term" value="P:calcium-dependent cell-cell adhesion via plasma membrane cell adhesion molecules"/>
    <property type="evidence" value="ECO:0007669"/>
    <property type="project" value="TreeGrafter"/>
</dbReference>
<dbReference type="PANTHER" id="PTHR24027:SF422">
    <property type="entry name" value="CADHERIN DOMAIN-CONTAINING PROTEIN"/>
    <property type="match status" value="1"/>
</dbReference>
<dbReference type="InterPro" id="IPR001881">
    <property type="entry name" value="EGF-like_Ca-bd_dom"/>
</dbReference>
<dbReference type="GO" id="GO:0045296">
    <property type="term" value="F:cadherin binding"/>
    <property type="evidence" value="ECO:0007669"/>
    <property type="project" value="TreeGrafter"/>
</dbReference>
<gene>
    <name evidence="21" type="ORF">E2986_03342</name>
</gene>
<feature type="disulfide bond" evidence="15">
    <location>
        <begin position="2275"/>
        <end position="2284"/>
    </location>
</feature>
<evidence type="ECO:0000256" key="15">
    <source>
        <dbReference type="PROSITE-ProRule" id="PRU00076"/>
    </source>
</evidence>
<dbReference type="FunFam" id="2.60.40.60:FF:000020">
    <property type="entry name" value="Dachsous cadherin-related 1b"/>
    <property type="match status" value="1"/>
</dbReference>
<accession>A0A833SPU6</accession>
<keyword evidence="5 17" id="KW-0812">Transmembrane</keyword>
<feature type="domain" description="Cadherin" evidence="20">
    <location>
        <begin position="1715"/>
        <end position="1820"/>
    </location>
</feature>
<sequence>MTFVRVTVLDKNDVAPTWGSGTWKFKISEEAPPNTVVTVLKAFDPDTIGTLTYTLVPNHRAVTSPGLADDEETQCQFRLHPTTGQLTLAEALDREAREKYVLKVRADDGLQHTDIALTIQVTDTNDNAPTFQSTAYSFDVPENMPRGSRIGQVVATDADADGPNSQLSYTLISDWANDVFSLNPSTGVFTLTASLDYEQVQHYILVVQATDGGIPALSSTVTVYCNVVDLNDNAPIFEAGPHAADIVENTTIGTSILSVTAQDLDSGDNGRVIYAVAGGDENGDFGVAPNGTLFTRKLLDREQKPLYNLILSATDSPLPPALPLSSTVQVTVVLLDVNDMSPEFISPTKISIIENAPSNTVVMAIKAVDRDEGRNGYVEYSLEDTTLPFTVGPVDGLLRVSGSLDRELRSNYTLEVTAKDRGEPPRSSSTTVTVTVLDENDNSPVFDPRQYSATVAENASIGASVLQVSAMDRDEGANGRVRYSIAMGDDNRDFTISEDGGVIRVAKNLNFERKSRYYLTIRGEDCASEVGETPRGDTAQVTVTVLDINDNAPVFLDSPYLAHVMENMVPPGGGFVIQVRAYDADTPPYNDQVRYFLKEGDTDLFRINASTGDIFLLRPLDRELVPEYTLTLVAMDTGSPPLTGSGIVRIVVLDVNDHIPEFTRQEYRATVTENSASGTWVTKPHATDKDEGLNAKIRYSLLGENSERFTVEPETGDVFTVVPLDREQTSVYHLTLVAQDSSPTEPQASAVNLTIFVKDVNDNAPRFSSPRYTAYVPGATKPGDFVFGAKAVDDDDGENSRIVYRLQGIDAERFAIDSNSGVIRTTQELANDETTYQLQIQASDCGVKPQSVTADLVIHLWERQLFPSFRSTINTRFTLPEDVPEGRVITKLSATTPKVGTASNLVYGMAGGNVGDALKIDPHTGEVLVASGFDYETAPHYEAWVEVRDSDTPALRSVVELFVNVTDANDNAPIMEAPIYNATVPEDEYPPLFVSKVSANDRDSGENGQVSYHLVNDFAETFIIDSDTGEISTNAKLDREEIASYELIVEARDQGQPSLTGTTTVLLTVLDKNDNPPQFTRLFSVNVTENAEIGTFVIRITSSDPDIGQNANVTYRFTENPGQKFAMDALSGNVTVDGHLDREEQDEYLLKLVAADGAWQAATALTITIQDQNDNPPEFDEVSYHFHFPELQPPVAHVGQVTAIDRDKQGPNSVISYSLLQPSDLFTVDPATGDVFSKKTLKYKHTHRPSSPENLYSLTVVATDNGKPPLSSKTVVYVNVVDANNNAPRFEQRSYLYPVPENYAVGKRVVQLTAKDDADFGVNAEVSYSLEDVNSTEYFSIDEKSGWVYVRNSLANVPVGTTFLLKVQAIDRGVPPQRDQVSLTLVISGENKHAPTFAAVSHQVRVPENEPVNTTILTVSATDGDDGPNGMIRYKISAGNEKNEFFVHSITGAVTILEPLDYDLVQEYKLNITATDLGFEPKQAVAILTVNVSDINDNPPTFNQSVYQAYLPENSPPDSFVYKVIARDIDSPKYAVIQYKILGGTGKDHFRIREDTGEITSLISFDYEEANEYTLDIVAANPDSNPQMVGFTTVLVHVTGVNEYYPKFIQPVFHMDVSESADVGTSVGLVQATDQDAGEDGKVYYLFVGSSNDRGFSIGSETGIIRVSRRLDRETQNRVVLTVMTKNGGGIRGNDTDEAQVIVSIQDGNDPPEFLQSAYDATVSEGAAHGTRVLTVRAVDKDIKPQNNQFSYSIIGGNIGQAFKVDPQTGDIETAKQLDRETIPVYDLTIGAIDTGSPPQTGTAAVHIELLDINDNGPIFDPPEVLGYVNENEPAGTVVMTLSATDPDLPPNGAPFTYKLVGGRQSDMVTLDKHTGVLKTTRSLDREAMPQLDLVIEVEDSGIPRMRNEHTITVIVTDQNDSPSSPRSVHVIVHSFNEQIPLGKIADVHPNDPDITGSYTCKILQGSNPKILSIPTACDLHTKKITPGVGYSLSVSGNDGRHPNVVSKVTVEFLVFTNSTIENSVTLQIAKLNARDFLSQYYRALLDVLQEEIDVGDTLKIFSLGENESDLNIHLAVESPQGYRSKYEVTELLNRNREKIRSLLEGTTFTVGYSPCKQIPCENGGSCSDRLVIYDDARITDSQALILTSPRMMHEMTCKCRDGFTGDKCDRRQDPCSPNPCLLGGQCRRMGYDFQCTCPIDREGKLCELERGDACASNPCRNGGSCRKSPDSFSFFCLCRAGYRGNHCEAITDSCRPNPCLYGGLCVGEKPGCSCPEGRYGRHCERSTFGFEELSYMAFPALDSNTNDITIVFATTKPDALLLYNYAPQAGGRSDFVVLELVDGRVVFSYGGARSAITSITIKTESSVSDGEWRKVTATRNGRVVSLSVSMCREHGDICDDCKPGDGTCYADDVGPTGTLNFNNNPLLVGGLENADPVLERPGQVHSDDFVGCVHSVSINGRALNLSNPLASRGVKSTCVRSKSNPCLRGGKDSISTCGANSNCYDKWHQVSCRCGSVIAPNCEGALEPITLSEGGYVEFKISEKHRRMQLLEYLYRGSTMWQKNRAKRTVSEDTSFITNPSPFKTIGLMFRTVKPDGILIYAATNKHFTSVELRNGQLFYSSLLGSPVNMTASIEGGLADGHWHNLTLHSYLRGLRLFVDGVQTGEELDPVSVHDFLDPYLSVLSIGGVSQDLYYAHSAGARSFEGCLANFTINNEVQPFNGSGSIFKEVVYHAKVSTGCRGPIGISAAATADPLSIGITLVIVFFVILLIAILVSFIVFRLRRQNKEKSAPSVVNKNTNAIMTGNPLVGSGNDNLMSRHENTYISDTSDLRGVGHMGPELISKKYKEREINATSEHRPQRPDIIEREVTKSPPIRDEHPPLPPPAQTSLHSHEHNPEPDMPEHYDLENASSIAPSDIDIVYHYKGYRDGMRKYKATPPPINNYANHHKHTGQQHRHTGPFPPRALPPPNVNQPPGPTQKLLQSTPLARLSPSSELSAQQPRILTLHDISGKPLQSALLATTSSSGGVGKDALNSNSERSLNSPIMSQLSGSTASRKAPQSNNENSVNNVSSGPMGLTAEEIERLNSRPRTSSLVSTLDAVSSSSEARGPPAHGPLHLHRRHTPPVERLERRNSSTTDESGNDSFTCSEYDNTSLVGDKRSDNPFAKQDDEEVNQRSNESSQTTKPPLPPNVNYDGFDSSFRGSLSTLVASDDDLSTHMGGLYRPNNSGSPSTTTTALSWDYLLNWGLNFDSLVGVFIDIAELPDSANRVPSTLRLPASIPKPSEEYV</sequence>
<feature type="domain" description="Laminin G" evidence="18">
    <location>
        <begin position="2286"/>
        <end position="2479"/>
    </location>
</feature>
<comment type="caution">
    <text evidence="21">The sequence shown here is derived from an EMBL/GenBank/DDBJ whole genome shotgun (WGS) entry which is preliminary data.</text>
</comment>
<dbReference type="SMART" id="SM00179">
    <property type="entry name" value="EGF_CA"/>
    <property type="match status" value="2"/>
</dbReference>
<dbReference type="GO" id="GO:0048589">
    <property type="term" value="P:developmental growth"/>
    <property type="evidence" value="ECO:0007669"/>
    <property type="project" value="UniProtKB-ARBA"/>
</dbReference>
<evidence type="ECO:0000256" key="7">
    <source>
        <dbReference type="ARBA" id="ARBA00022737"/>
    </source>
</evidence>
<evidence type="ECO:0000256" key="10">
    <source>
        <dbReference type="ARBA" id="ARBA00022989"/>
    </source>
</evidence>
<dbReference type="FunFam" id="2.60.40.60:FF:000286">
    <property type="entry name" value="Cadherin-related tumor suppressor"/>
    <property type="match status" value="1"/>
</dbReference>
<dbReference type="InterPro" id="IPR002049">
    <property type="entry name" value="LE_dom"/>
</dbReference>
<feature type="domain" description="Cadherin" evidence="20">
    <location>
        <begin position="976"/>
        <end position="1079"/>
    </location>
</feature>
<feature type="disulfide bond" evidence="15">
    <location>
        <begin position="2239"/>
        <end position="2248"/>
    </location>
</feature>
<feature type="transmembrane region" description="Helical" evidence="17">
    <location>
        <begin position="2758"/>
        <end position="2781"/>
    </location>
</feature>
<feature type="region of interest" description="Disordered" evidence="16">
    <location>
        <begin position="2846"/>
        <end position="2907"/>
    </location>
</feature>
<evidence type="ECO:0000313" key="21">
    <source>
        <dbReference type="EMBL" id="KAF3430728.1"/>
    </source>
</evidence>
<feature type="compositionally biased region" description="Polar residues" evidence="16">
    <location>
        <begin position="3176"/>
        <end position="3186"/>
    </location>
</feature>
<dbReference type="GO" id="GO:0005912">
    <property type="term" value="C:adherens junction"/>
    <property type="evidence" value="ECO:0007669"/>
    <property type="project" value="TreeGrafter"/>
</dbReference>
<keyword evidence="22" id="KW-1185">Reference proteome</keyword>
<feature type="domain" description="Cadherin" evidence="20">
    <location>
        <begin position="344"/>
        <end position="446"/>
    </location>
</feature>
<name>A0A833SPU6_9HYME</name>
<feature type="compositionally biased region" description="Low complexity" evidence="16">
    <location>
        <begin position="3062"/>
        <end position="3073"/>
    </location>
</feature>
<dbReference type="GO" id="GO:0048056">
    <property type="term" value="P:R3/R4 cell differentiation"/>
    <property type="evidence" value="ECO:0007669"/>
    <property type="project" value="UniProtKB-ARBA"/>
</dbReference>
<feature type="domain" description="Cadherin" evidence="20">
    <location>
        <begin position="1079"/>
        <end position="1179"/>
    </location>
</feature>
<reference evidence="21" key="1">
    <citation type="submission" date="2019-11" db="EMBL/GenBank/DDBJ databases">
        <title>The nuclear and mitochondrial genomes of Frieseomelitta varia - a highly eusocial stingless bee (Meliponini) with a permanently sterile worker caste.</title>
        <authorList>
            <person name="Freitas F.C.P."/>
            <person name="Lourenco A.P."/>
            <person name="Nunes F.M.F."/>
            <person name="Paschoal A.R."/>
            <person name="Abreu F.C.P."/>
            <person name="Barbin F.O."/>
            <person name="Bataglia L."/>
            <person name="Cardoso-Junior C.A.M."/>
            <person name="Cervoni M.S."/>
            <person name="Silva S.R."/>
            <person name="Dalarmi F."/>
            <person name="Del Lama M.A."/>
            <person name="Depintor T.S."/>
            <person name="Ferreira K.M."/>
            <person name="Goria P.S."/>
            <person name="Jaskot M.C."/>
            <person name="Lago D.C."/>
            <person name="Luna-Lucena D."/>
            <person name="Moda L.M."/>
            <person name="Nascimento L."/>
            <person name="Pedrino M."/>
            <person name="Rabico F.O."/>
            <person name="Sanches F.C."/>
            <person name="Santos D.E."/>
            <person name="Santos C.G."/>
            <person name="Vieira J."/>
            <person name="Lopes T.F."/>
            <person name="Barchuk A.R."/>
            <person name="Hartfelder K."/>
            <person name="Simoes Z.L.P."/>
            <person name="Bitondi M.M.G."/>
            <person name="Pinheiro D.G."/>
        </authorList>
    </citation>
    <scope>NUCLEOTIDE SEQUENCE</scope>
    <source>
        <strain evidence="21">USP_RPSP 00005682</strain>
        <tissue evidence="21">Whole individual</tissue>
    </source>
</reference>
<feature type="compositionally biased region" description="Polar residues" evidence="16">
    <location>
        <begin position="3089"/>
        <end position="3107"/>
    </location>
</feature>
<evidence type="ECO:0000256" key="17">
    <source>
        <dbReference type="SAM" id="Phobius"/>
    </source>
</evidence>
<feature type="domain" description="Cadherin" evidence="20">
    <location>
        <begin position="1503"/>
        <end position="1608"/>
    </location>
</feature>
<dbReference type="PANTHER" id="PTHR24027">
    <property type="entry name" value="CADHERIN-23"/>
    <property type="match status" value="1"/>
</dbReference>
<dbReference type="FunFam" id="2.60.40.60:FF:000035">
    <property type="entry name" value="Protocadherin Fat 3"/>
    <property type="match status" value="1"/>
</dbReference>
<feature type="domain" description="Cadherin" evidence="20">
    <location>
        <begin position="1180"/>
        <end position="1290"/>
    </location>
</feature>
<feature type="domain" description="Laminin G" evidence="18">
    <location>
        <begin position="2567"/>
        <end position="2741"/>
    </location>
</feature>
<evidence type="ECO:0000256" key="3">
    <source>
        <dbReference type="ARBA" id="ARBA00022475"/>
    </source>
</evidence>
<dbReference type="InterPro" id="IPR013320">
    <property type="entry name" value="ConA-like_dom_sf"/>
</dbReference>
<dbReference type="PROSITE" id="PS50268">
    <property type="entry name" value="CADHERIN_2"/>
    <property type="match status" value="18"/>
</dbReference>
<dbReference type="GO" id="GO:0007411">
    <property type="term" value="P:axon guidance"/>
    <property type="evidence" value="ECO:0007669"/>
    <property type="project" value="UniProtKB-ARBA"/>
</dbReference>
<dbReference type="GO" id="GO:0016327">
    <property type="term" value="C:apicolateral plasma membrane"/>
    <property type="evidence" value="ECO:0007669"/>
    <property type="project" value="UniProtKB-ARBA"/>
</dbReference>
<evidence type="ECO:0000256" key="11">
    <source>
        <dbReference type="ARBA" id="ARBA00023136"/>
    </source>
</evidence>
<feature type="domain" description="Cadherin" evidence="20">
    <location>
        <begin position="556"/>
        <end position="662"/>
    </location>
</feature>
<dbReference type="GO" id="GO:0040008">
    <property type="term" value="P:regulation of growth"/>
    <property type="evidence" value="ECO:0007669"/>
    <property type="project" value="UniProtKB-ARBA"/>
</dbReference>
<dbReference type="FunFam" id="2.60.40.60:FF:000039">
    <property type="entry name" value="FAT atypical cadherin 3"/>
    <property type="match status" value="2"/>
</dbReference>
<dbReference type="EMBL" id="WNWW01000018">
    <property type="protein sequence ID" value="KAF3430728.1"/>
    <property type="molecule type" value="Genomic_DNA"/>
</dbReference>
<keyword evidence="7" id="KW-0677">Repeat</keyword>
<proteinExistence type="predicted"/>
<dbReference type="Proteomes" id="UP000655588">
    <property type="component" value="Unassembled WGS sequence"/>
</dbReference>
<evidence type="ECO:0000256" key="12">
    <source>
        <dbReference type="ARBA" id="ARBA00023157"/>
    </source>
</evidence>
<dbReference type="PROSITE" id="PS01186">
    <property type="entry name" value="EGF_2"/>
    <property type="match status" value="2"/>
</dbReference>
<feature type="domain" description="Cadherin" evidence="20">
    <location>
        <begin position="768"/>
        <end position="869"/>
    </location>
</feature>
<dbReference type="Pfam" id="PF00028">
    <property type="entry name" value="Cadherin"/>
    <property type="match status" value="18"/>
</dbReference>
<feature type="disulfide bond" evidence="15">
    <location>
        <begin position="2198"/>
        <end position="2207"/>
    </location>
</feature>
<evidence type="ECO:0008006" key="23">
    <source>
        <dbReference type="Google" id="ProtNLM"/>
    </source>
</evidence>
<dbReference type="Gene3D" id="2.10.25.10">
    <property type="entry name" value="Laminin"/>
    <property type="match status" value="3"/>
</dbReference>
<dbReference type="SMART" id="SM00112">
    <property type="entry name" value="CA"/>
    <property type="match status" value="18"/>
</dbReference>
<feature type="domain" description="Cadherin" evidence="20">
    <location>
        <begin position="1398"/>
        <end position="1502"/>
    </location>
</feature>
<feature type="domain" description="Cadherin" evidence="20">
    <location>
        <begin position="447"/>
        <end position="555"/>
    </location>
</feature>
<dbReference type="GO" id="GO:0016318">
    <property type="term" value="P:ommatidial rotation"/>
    <property type="evidence" value="ECO:0007669"/>
    <property type="project" value="UniProtKB-ARBA"/>
</dbReference>
<feature type="region of interest" description="Disordered" evidence="16">
    <location>
        <begin position="3023"/>
        <end position="3198"/>
    </location>
</feature>
<evidence type="ECO:0000256" key="13">
    <source>
        <dbReference type="ARBA" id="ARBA00023180"/>
    </source>
</evidence>
<feature type="compositionally biased region" description="Pro residues" evidence="16">
    <location>
        <begin position="2961"/>
        <end position="2978"/>
    </location>
</feature>
<dbReference type="InterPro" id="IPR015919">
    <property type="entry name" value="Cadherin-like_sf"/>
</dbReference>
<dbReference type="CDD" id="cd00054">
    <property type="entry name" value="EGF_CA"/>
    <property type="match status" value="3"/>
</dbReference>
<dbReference type="FunFam" id="2.60.40.60:FF:000029">
    <property type="entry name" value="Cadherin EGF LAG seven-pass G-type receptor 3"/>
    <property type="match status" value="1"/>
</dbReference>
<dbReference type="PROSITE" id="PS50025">
    <property type="entry name" value="LAM_G_DOMAIN"/>
    <property type="match status" value="2"/>
</dbReference>
<dbReference type="CDD" id="cd11304">
    <property type="entry name" value="Cadherin_repeat"/>
    <property type="match status" value="18"/>
</dbReference>
<feature type="compositionally biased region" description="Polar residues" evidence="16">
    <location>
        <begin position="3034"/>
        <end position="3061"/>
    </location>
</feature>
<dbReference type="GO" id="GO:0035332">
    <property type="term" value="P:positive regulation of hippo signaling"/>
    <property type="evidence" value="ECO:0007669"/>
    <property type="project" value="UniProtKB-ARBA"/>
</dbReference>
<comment type="caution">
    <text evidence="15">Lacks conserved residue(s) required for the propagation of feature annotation.</text>
</comment>
<dbReference type="GO" id="GO:0007043">
    <property type="term" value="P:cell-cell junction assembly"/>
    <property type="evidence" value="ECO:0007669"/>
    <property type="project" value="TreeGrafter"/>
</dbReference>
<dbReference type="SUPFAM" id="SSF49313">
    <property type="entry name" value="Cadherin-like"/>
    <property type="match status" value="18"/>
</dbReference>
<feature type="domain" description="Cadherin" evidence="20">
    <location>
        <begin position="132"/>
        <end position="237"/>
    </location>
</feature>
<dbReference type="FunFam" id="2.10.25.10:FF:000012">
    <property type="entry name" value="Delta-like protein"/>
    <property type="match status" value="1"/>
</dbReference>
<dbReference type="SMART" id="SM00282">
    <property type="entry name" value="LamG"/>
    <property type="match status" value="2"/>
</dbReference>
<evidence type="ECO:0000256" key="8">
    <source>
        <dbReference type="ARBA" id="ARBA00022837"/>
    </source>
</evidence>
<feature type="domain" description="Cadherin" evidence="20">
    <location>
        <begin position="871"/>
        <end position="975"/>
    </location>
</feature>
<feature type="region of interest" description="Disordered" evidence="16">
    <location>
        <begin position="2934"/>
        <end position="2983"/>
    </location>
</feature>
<dbReference type="Pfam" id="PF02210">
    <property type="entry name" value="Laminin_G_2"/>
    <property type="match status" value="1"/>
</dbReference>
<dbReference type="SUPFAM" id="SSF49899">
    <property type="entry name" value="Concanavalin A-like lectins/glucanases"/>
    <property type="match status" value="2"/>
</dbReference>
<dbReference type="GO" id="GO:0007476">
    <property type="term" value="P:imaginal disc-derived wing morphogenesis"/>
    <property type="evidence" value="ECO:0007669"/>
    <property type="project" value="UniProtKB-ARBA"/>
</dbReference>
<dbReference type="GO" id="GO:0120035">
    <property type="term" value="P:regulation of plasma membrane bounded cell projection organization"/>
    <property type="evidence" value="ECO:0007669"/>
    <property type="project" value="UniProtKB-ARBA"/>
</dbReference>
<feature type="domain" description="Cadherin" evidence="20">
    <location>
        <begin position="1291"/>
        <end position="1397"/>
    </location>
</feature>
<feature type="compositionally biased region" description="Basic and acidic residues" evidence="16">
    <location>
        <begin position="3125"/>
        <end position="3134"/>
    </location>
</feature>
<feature type="domain" description="Cadherin" evidence="20">
    <location>
        <begin position="1609"/>
        <end position="1714"/>
    </location>
</feature>
<evidence type="ECO:0000259" key="20">
    <source>
        <dbReference type="PROSITE" id="PS50268"/>
    </source>
</evidence>
<feature type="domain" description="Cadherin" evidence="20">
    <location>
        <begin position="238"/>
        <end position="344"/>
    </location>
</feature>
<dbReference type="GO" id="GO:0090251">
    <property type="term" value="P:protein localization involved in establishment of planar polarity"/>
    <property type="evidence" value="ECO:0007669"/>
    <property type="project" value="UniProtKB-ARBA"/>
</dbReference>
<keyword evidence="10 17" id="KW-1133">Transmembrane helix</keyword>
<organism evidence="21 22">
    <name type="scientific">Frieseomelitta varia</name>
    <dbReference type="NCBI Taxonomy" id="561572"/>
    <lineage>
        <taxon>Eukaryota</taxon>
        <taxon>Metazoa</taxon>
        <taxon>Ecdysozoa</taxon>
        <taxon>Arthropoda</taxon>
        <taxon>Hexapoda</taxon>
        <taxon>Insecta</taxon>
        <taxon>Pterygota</taxon>
        <taxon>Neoptera</taxon>
        <taxon>Endopterygota</taxon>
        <taxon>Hymenoptera</taxon>
        <taxon>Apocrita</taxon>
        <taxon>Aculeata</taxon>
        <taxon>Apoidea</taxon>
        <taxon>Anthophila</taxon>
        <taxon>Apidae</taxon>
        <taxon>Frieseomelitta</taxon>
    </lineage>
</organism>
<dbReference type="FunFam" id="2.60.40.60:FF:000037">
    <property type="entry name" value="FAT atypical cadherin 1"/>
    <property type="match status" value="1"/>
</dbReference>
<keyword evidence="3" id="KW-1003">Cell membrane</keyword>
<evidence type="ECO:0000256" key="9">
    <source>
        <dbReference type="ARBA" id="ARBA00022889"/>
    </source>
</evidence>
<keyword evidence="13" id="KW-0325">Glycoprotein</keyword>
<dbReference type="Pfam" id="PF00054">
    <property type="entry name" value="Laminin_G_1"/>
    <property type="match status" value="1"/>
</dbReference>
<keyword evidence="11 17" id="KW-0472">Membrane</keyword>
<dbReference type="GO" id="GO:0007156">
    <property type="term" value="P:homophilic cell adhesion via plasma membrane adhesion molecules"/>
    <property type="evidence" value="ECO:0007669"/>
    <property type="project" value="InterPro"/>
</dbReference>
<dbReference type="PROSITE" id="PS50026">
    <property type="entry name" value="EGF_3"/>
    <property type="match status" value="3"/>
</dbReference>
<dbReference type="InterPro" id="IPR039808">
    <property type="entry name" value="Cadherin"/>
</dbReference>
<keyword evidence="12 15" id="KW-1015">Disulfide bond</keyword>
<evidence type="ECO:0000256" key="2">
    <source>
        <dbReference type="ARBA" id="ARBA00004651"/>
    </source>
</evidence>
<feature type="domain" description="Cadherin" evidence="20">
    <location>
        <begin position="1821"/>
        <end position="1928"/>
    </location>
</feature>
<keyword evidence="8 14" id="KW-0106">Calcium</keyword>
<feature type="compositionally biased region" description="Basic and acidic residues" evidence="16">
    <location>
        <begin position="2846"/>
        <end position="2881"/>
    </location>
</feature>
<dbReference type="Gene3D" id="2.60.40.60">
    <property type="entry name" value="Cadherins"/>
    <property type="match status" value="18"/>
</dbReference>
<feature type="compositionally biased region" description="Basic and acidic residues" evidence="16">
    <location>
        <begin position="2892"/>
        <end position="2907"/>
    </location>
</feature>
<keyword evidence="9" id="KW-0130">Cell adhesion</keyword>
<dbReference type="GO" id="GO:0005509">
    <property type="term" value="F:calcium ion binding"/>
    <property type="evidence" value="ECO:0007669"/>
    <property type="project" value="UniProtKB-UniRule"/>
</dbReference>
<evidence type="ECO:0000259" key="19">
    <source>
        <dbReference type="PROSITE" id="PS50026"/>
    </source>
</evidence>
<dbReference type="GO" id="GO:0050769">
    <property type="term" value="P:positive regulation of neurogenesis"/>
    <property type="evidence" value="ECO:0007669"/>
    <property type="project" value="UniProtKB-ARBA"/>
</dbReference>
<dbReference type="GO" id="GO:0044331">
    <property type="term" value="P:cell-cell adhesion mediated by cadherin"/>
    <property type="evidence" value="ECO:0007669"/>
    <property type="project" value="TreeGrafter"/>
</dbReference>
<evidence type="ECO:0000256" key="6">
    <source>
        <dbReference type="ARBA" id="ARBA00022729"/>
    </source>
</evidence>
<feature type="domain" description="EGF-like" evidence="19">
    <location>
        <begin position="2251"/>
        <end position="2285"/>
    </location>
</feature>
<dbReference type="FunFam" id="2.60.120.200:FF:000207">
    <property type="entry name" value="Cadherin-related tumor suppressor"/>
    <property type="match status" value="1"/>
</dbReference>
<dbReference type="InterPro" id="IPR002126">
    <property type="entry name" value="Cadherin-like_dom"/>
</dbReference>
<dbReference type="FunFam" id="2.60.40.60:FF:000080">
    <property type="entry name" value="FAT atypical cadherin 1"/>
    <property type="match status" value="2"/>
</dbReference>
<feature type="domain" description="EGF-like" evidence="19">
    <location>
        <begin position="2172"/>
        <end position="2208"/>
    </location>
</feature>
<feature type="disulfide bond" evidence="15">
    <location>
        <begin position="2220"/>
        <end position="2237"/>
    </location>
</feature>
<dbReference type="SUPFAM" id="SSF57196">
    <property type="entry name" value="EGF/Laminin"/>
    <property type="match status" value="2"/>
</dbReference>
<dbReference type="GO" id="GO:0034332">
    <property type="term" value="P:adherens junction organization"/>
    <property type="evidence" value="ECO:0007669"/>
    <property type="project" value="TreeGrafter"/>
</dbReference>
<evidence type="ECO:0000256" key="1">
    <source>
        <dbReference type="ARBA" id="ARBA00004251"/>
    </source>
</evidence>
<evidence type="ECO:0000259" key="18">
    <source>
        <dbReference type="PROSITE" id="PS50025"/>
    </source>
</evidence>
<feature type="compositionally biased region" description="Basic residues" evidence="16">
    <location>
        <begin position="2947"/>
        <end position="2959"/>
    </location>
</feature>
<dbReference type="CDD" id="cd00110">
    <property type="entry name" value="LamG"/>
    <property type="match status" value="2"/>
</dbReference>